<proteinExistence type="inferred from homology"/>
<dbReference type="Gene3D" id="2.60.40.1180">
    <property type="entry name" value="Golgi alpha-mannosidase II"/>
    <property type="match status" value="1"/>
</dbReference>
<dbReference type="Pfam" id="PF02922">
    <property type="entry name" value="CBM_48"/>
    <property type="match status" value="1"/>
</dbReference>
<accession>A0A0Y0MUJ7</accession>
<dbReference type="SUPFAM" id="SSF81296">
    <property type="entry name" value="E set domains"/>
    <property type="match status" value="1"/>
</dbReference>
<dbReference type="InterPro" id="IPR004193">
    <property type="entry name" value="Glyco_hydro_13_N"/>
</dbReference>
<dbReference type="KEGG" id="mvd:AWU67_04345"/>
<feature type="domain" description="Glycosyl hydrolase family 13 catalytic" evidence="5">
    <location>
        <begin position="155"/>
        <end position="583"/>
    </location>
</feature>
<dbReference type="AlphaFoldDB" id="A0A0Y0MUJ7"/>
<dbReference type="RefSeq" id="WP_067226901.1">
    <property type="nucleotide sequence ID" value="NZ_CP014145.1"/>
</dbReference>
<gene>
    <name evidence="6" type="ORF">AWU67_04345</name>
</gene>
<dbReference type="InterPro" id="IPR014756">
    <property type="entry name" value="Ig_E-set"/>
</dbReference>
<evidence type="ECO:0000313" key="7">
    <source>
        <dbReference type="Proteomes" id="UP000058305"/>
    </source>
</evidence>
<evidence type="ECO:0000259" key="5">
    <source>
        <dbReference type="SMART" id="SM00642"/>
    </source>
</evidence>
<dbReference type="CDD" id="cd02856">
    <property type="entry name" value="E_set_GDE_Isoamylase_N"/>
    <property type="match status" value="1"/>
</dbReference>
<dbReference type="EMBL" id="CP014145">
    <property type="protein sequence ID" value="AMB58207.1"/>
    <property type="molecule type" value="Genomic_DNA"/>
</dbReference>
<evidence type="ECO:0000256" key="2">
    <source>
        <dbReference type="ARBA" id="ARBA00022801"/>
    </source>
</evidence>
<dbReference type="PANTHER" id="PTHR43002">
    <property type="entry name" value="GLYCOGEN DEBRANCHING ENZYME"/>
    <property type="match status" value="1"/>
</dbReference>
<dbReference type="Pfam" id="PF00128">
    <property type="entry name" value="Alpha-amylase"/>
    <property type="match status" value="1"/>
</dbReference>
<protein>
    <submittedName>
        <fullName evidence="6">Glycogen debranching enzyme</fullName>
    </submittedName>
</protein>
<organism evidence="6 7">
    <name type="scientific">Microterricola viridarii</name>
    <dbReference type="NCBI Taxonomy" id="412690"/>
    <lineage>
        <taxon>Bacteria</taxon>
        <taxon>Bacillati</taxon>
        <taxon>Actinomycetota</taxon>
        <taxon>Actinomycetes</taxon>
        <taxon>Micrococcales</taxon>
        <taxon>Microbacteriaceae</taxon>
        <taxon>Microterricola</taxon>
    </lineage>
</organism>
<dbReference type="InterPro" id="IPR013783">
    <property type="entry name" value="Ig-like_fold"/>
</dbReference>
<reference evidence="6 7" key="1">
    <citation type="journal article" date="2016" name="J. Biotechnol.">
        <title>First complete genome sequence of a species in the genus Microterricola, an extremophilic cold active enzyme producing bacterial strain ERGS5:02 isolated from Sikkim Himalaya.</title>
        <authorList>
            <person name="Himanshu"/>
            <person name="Swarnkar M.K."/>
            <person name="Singh D."/>
            <person name="Kumar R."/>
        </authorList>
    </citation>
    <scope>NUCLEOTIDE SEQUENCE [LARGE SCALE GENOMIC DNA]</scope>
    <source>
        <strain evidence="6 7">ERGS5:02</strain>
    </source>
</reference>
<evidence type="ECO:0000256" key="1">
    <source>
        <dbReference type="ARBA" id="ARBA00008061"/>
    </source>
</evidence>
<dbReference type="SMART" id="SM00642">
    <property type="entry name" value="Aamy"/>
    <property type="match status" value="1"/>
</dbReference>
<dbReference type="CDD" id="cd11326">
    <property type="entry name" value="AmyAc_Glg_debranch"/>
    <property type="match status" value="1"/>
</dbReference>
<keyword evidence="7" id="KW-1185">Reference proteome</keyword>
<dbReference type="NCBIfam" id="TIGR02100">
    <property type="entry name" value="glgX_debranch"/>
    <property type="match status" value="1"/>
</dbReference>
<dbReference type="Proteomes" id="UP000058305">
    <property type="component" value="Chromosome"/>
</dbReference>
<dbReference type="GO" id="GO:0004135">
    <property type="term" value="F:amylo-alpha-1,6-glucosidase activity"/>
    <property type="evidence" value="ECO:0007669"/>
    <property type="project" value="InterPro"/>
</dbReference>
<dbReference type="Gene3D" id="2.60.40.10">
    <property type="entry name" value="Immunoglobulins"/>
    <property type="match status" value="1"/>
</dbReference>
<reference evidence="7" key="2">
    <citation type="submission" date="2016-01" db="EMBL/GenBank/DDBJ databases">
        <title>First complete genome sequence of a species in the genus Microterricola, an extremophilic cold active enzyme producing strain ERGS5:02 isolated from Sikkim Himalaya.</title>
        <authorList>
            <person name="Kumar R."/>
            <person name="Singh D."/>
            <person name="Swarnkar M.K."/>
        </authorList>
    </citation>
    <scope>NUCLEOTIDE SEQUENCE [LARGE SCALE GENOMIC DNA]</scope>
    <source>
        <strain evidence="7">ERGS5:02</strain>
    </source>
</reference>
<dbReference type="InterPro" id="IPR011837">
    <property type="entry name" value="Glycogen_debranch_GlgX"/>
</dbReference>
<dbReference type="SUPFAM" id="SSF51011">
    <property type="entry name" value="Glycosyl hydrolase domain"/>
    <property type="match status" value="1"/>
</dbReference>
<dbReference type="SUPFAM" id="SSF51445">
    <property type="entry name" value="(Trans)glycosidases"/>
    <property type="match status" value="1"/>
</dbReference>
<comment type="similarity">
    <text evidence="1">Belongs to the glycosyl hydrolase 13 family.</text>
</comment>
<keyword evidence="2" id="KW-0378">Hydrolase</keyword>
<dbReference type="OrthoDB" id="3236218at2"/>
<feature type="region of interest" description="Disordered" evidence="4">
    <location>
        <begin position="481"/>
        <end position="502"/>
    </location>
</feature>
<evidence type="ECO:0000256" key="3">
    <source>
        <dbReference type="ARBA" id="ARBA00023295"/>
    </source>
</evidence>
<name>A0A0Y0MUJ7_9MICO</name>
<dbReference type="InterPro" id="IPR044505">
    <property type="entry name" value="GlgX_Isoamylase_N_E_set"/>
</dbReference>
<dbReference type="Gene3D" id="3.20.20.80">
    <property type="entry name" value="Glycosidases"/>
    <property type="match status" value="1"/>
</dbReference>
<sequence length="694" mass="75681">MSADKSADHSAAGLGSRAAGLGVRLTSGGAELRVWSASATSMELVLFDEADPTRIVKTVPMTRDTHDVWHGRSRSLSPGRRYALRADGPHGPAHAFDPARLLLDPYARGLARTGGDKQGGDGRDTGWQSVVIDGAFDWNGAAKPGTALDESVLYEMHVRGFSKLNPAVPAELRGTYAGLAHAASIDYLKELGVTAVELLPVHALATEQRLAEQGLRNYWGYNMLNFFTPHAPYATQAAQAAGPEAVLREFKGMVKLLHEAGLEVILDVVYNHTAEEGPNGPTTSLRGLDNANYYRQDAHGNYIDTTGCGNTVNFGTMTPSDPGGPVRLVLDSLRYWANEVQVDGFRFDLAATLGRDANVHFDPRHPLLEAILHDPALQGVKMIAEPWDVGQGGWQTGNFQPGWTEWNDRYRDRMRDFWLGDIAQEHATGSAGSGIGRFATRLAGSSNTFSGERGPLASLNFVTAHDGFTLADLTAYNSKHNAGNGEGNRDGSDNNNSFNHGVEGPTDDAAILLARRKSMRNLLGTLLFSAGVPMLTAGDEFGRSQHGNNNAYCHDTELAWLGWVREPWQDQLHAVTRRLIALRAENPALRPLHYARLGEHVPGSSEMDWFDADGNPMSEEDWNAPEARTLQYLAASTPEREEFNRILLVVHATEWERTITLPAGEGITGYEKLWSSTDEAPGEHTPESYPLVPH</sequence>
<dbReference type="InterPro" id="IPR017853">
    <property type="entry name" value="GH"/>
</dbReference>
<evidence type="ECO:0000313" key="6">
    <source>
        <dbReference type="EMBL" id="AMB58207.1"/>
    </source>
</evidence>
<dbReference type="InterPro" id="IPR006047">
    <property type="entry name" value="GH13_cat_dom"/>
</dbReference>
<dbReference type="InterPro" id="IPR013780">
    <property type="entry name" value="Glyco_hydro_b"/>
</dbReference>
<keyword evidence="3" id="KW-0326">Glycosidase</keyword>
<dbReference type="GO" id="GO:0005980">
    <property type="term" value="P:glycogen catabolic process"/>
    <property type="evidence" value="ECO:0007669"/>
    <property type="project" value="InterPro"/>
</dbReference>
<evidence type="ECO:0000256" key="4">
    <source>
        <dbReference type="SAM" id="MobiDB-lite"/>
    </source>
</evidence>